<dbReference type="OrthoDB" id="1066044at2"/>
<evidence type="ECO:0000313" key="2">
    <source>
        <dbReference type="Proteomes" id="UP000192610"/>
    </source>
</evidence>
<gene>
    <name evidence="1" type="ORF">A4H97_16470</name>
</gene>
<organism evidence="1 2">
    <name type="scientific">Niastella yeongjuensis</name>
    <dbReference type="NCBI Taxonomy" id="354355"/>
    <lineage>
        <taxon>Bacteria</taxon>
        <taxon>Pseudomonadati</taxon>
        <taxon>Bacteroidota</taxon>
        <taxon>Chitinophagia</taxon>
        <taxon>Chitinophagales</taxon>
        <taxon>Chitinophagaceae</taxon>
        <taxon>Niastella</taxon>
    </lineage>
</organism>
<sequence length="464" mass="53228">MKEYMSESEKRNVMDNIENISAEDLYFKYIKPGHIPFSKIKDTGRLEASKRRKIEDLIAQDEAREEECWVETLKQSTIEAYEKYILAYPTGKHIQLAEFGIETLKQKEANENKFKKDLLDKLKANLNGDFTPKIISEYLTQEKITKTDLINLGVPLDVIESLAFFKEPTLELGEIPEFIPEGFTEVYFWGIPGSGKTCALSGILSHADKSAAFGIGSGPGYHYMTHLKNIFNTNIGFLPAATVTELTQCLPFELTDDHGKKHPIALIELSGEIFTCYYNEMANRKFTSDKHRKTFTTVTNFLNSKNRKIHFFVFDFGKNPKEKDDNGLCQDDYLTAAQKYFKDNDIFKELTDAIYVVVTKIDLLEKKGDVALDPAQLYKVRLNKAKDYLNTNYPSFVNRLKDVCRDYRINDNSDLSVLPFSLGEVYFNKICRFNNTSSAEIVSILKNKTGILRGKSKLWDFFKQ</sequence>
<dbReference type="AlphaFoldDB" id="A0A1V9E1P4"/>
<dbReference type="EMBL" id="LVXG01000078">
    <property type="protein sequence ID" value="OQP39815.1"/>
    <property type="molecule type" value="Genomic_DNA"/>
</dbReference>
<reference evidence="2" key="1">
    <citation type="submission" date="2016-04" db="EMBL/GenBank/DDBJ databases">
        <authorList>
            <person name="Chen L."/>
            <person name="Zhuang W."/>
            <person name="Wang G."/>
        </authorList>
    </citation>
    <scope>NUCLEOTIDE SEQUENCE [LARGE SCALE GENOMIC DNA]</scope>
    <source>
        <strain evidence="2">17621</strain>
    </source>
</reference>
<proteinExistence type="predicted"/>
<keyword evidence="2" id="KW-1185">Reference proteome</keyword>
<dbReference type="Proteomes" id="UP000192610">
    <property type="component" value="Unassembled WGS sequence"/>
</dbReference>
<evidence type="ECO:0000313" key="1">
    <source>
        <dbReference type="EMBL" id="OQP39815.1"/>
    </source>
</evidence>
<name>A0A1V9E1P4_9BACT</name>
<comment type="caution">
    <text evidence="1">The sequence shown here is derived from an EMBL/GenBank/DDBJ whole genome shotgun (WGS) entry which is preliminary data.</text>
</comment>
<protein>
    <submittedName>
        <fullName evidence="1">Uncharacterized protein</fullName>
    </submittedName>
</protein>
<dbReference type="STRING" id="354355.SAMN05660816_02041"/>
<dbReference type="RefSeq" id="WP_081204314.1">
    <property type="nucleotide sequence ID" value="NZ_FOCZ01000003.1"/>
</dbReference>
<accession>A0A1V9E1P4</accession>